<proteinExistence type="predicted"/>
<protein>
    <submittedName>
        <fullName evidence="2">Uncharacterized protein</fullName>
    </submittedName>
</protein>
<evidence type="ECO:0000256" key="1">
    <source>
        <dbReference type="SAM" id="Phobius"/>
    </source>
</evidence>
<reference evidence="2" key="2">
    <citation type="journal article" date="2021" name="PeerJ">
        <title>Extensive microbial diversity within the chicken gut microbiome revealed by metagenomics and culture.</title>
        <authorList>
            <person name="Gilroy R."/>
            <person name="Ravi A."/>
            <person name="Getino M."/>
            <person name="Pursley I."/>
            <person name="Horton D.L."/>
            <person name="Alikhan N.F."/>
            <person name="Baker D."/>
            <person name="Gharbi K."/>
            <person name="Hall N."/>
            <person name="Watson M."/>
            <person name="Adriaenssens E.M."/>
            <person name="Foster-Nyarko E."/>
            <person name="Jarju S."/>
            <person name="Secka A."/>
            <person name="Antonio M."/>
            <person name="Oren A."/>
            <person name="Chaudhuri R.R."/>
            <person name="La Ragione R."/>
            <person name="Hildebrand F."/>
            <person name="Pallen M.J."/>
        </authorList>
    </citation>
    <scope>NUCLEOTIDE SEQUENCE</scope>
    <source>
        <strain evidence="2">CHK197-8231</strain>
    </source>
</reference>
<feature type="transmembrane region" description="Helical" evidence="1">
    <location>
        <begin position="199"/>
        <end position="221"/>
    </location>
</feature>
<feature type="transmembrane region" description="Helical" evidence="1">
    <location>
        <begin position="138"/>
        <end position="164"/>
    </location>
</feature>
<name>A0A9D1L393_9BACT</name>
<comment type="caution">
    <text evidence="2">The sequence shown here is derived from an EMBL/GenBank/DDBJ whole genome shotgun (WGS) entry which is preliminary data.</text>
</comment>
<reference evidence="2" key="1">
    <citation type="submission" date="2020-10" db="EMBL/GenBank/DDBJ databases">
        <authorList>
            <person name="Gilroy R."/>
        </authorList>
    </citation>
    <scope>NUCLEOTIDE SEQUENCE</scope>
    <source>
        <strain evidence="2">CHK197-8231</strain>
    </source>
</reference>
<evidence type="ECO:0000313" key="2">
    <source>
        <dbReference type="EMBL" id="HIU22371.1"/>
    </source>
</evidence>
<keyword evidence="1" id="KW-0812">Transmembrane</keyword>
<dbReference type="Proteomes" id="UP000824087">
    <property type="component" value="Unassembled WGS sequence"/>
</dbReference>
<keyword evidence="1" id="KW-1133">Transmembrane helix</keyword>
<accession>A0A9D1L393</accession>
<gene>
    <name evidence="2" type="ORF">IAD49_02185</name>
</gene>
<sequence length="224" mass="26314">MRCPNCHSKLSEKSMMCVHCGKIFRLIDGEMIEVEQKEASQPLPPLDFTTLDMNGSYLKAKDIPLDDLMKYFEQSKREAEIHRDFSLPAFFFGPLWYWYQNEFIMGLLDFILLILIMVYLPCPIFWKMLAANLSVSLPIAGFLFLYLPHFLLFSFFQFFTASAIKKKLMKWRFSLMKKVHANEDIGLFMVRVDRICKTGAIYVVIGILLMTLIVVMISYYFRIF</sequence>
<feature type="transmembrane region" description="Helical" evidence="1">
    <location>
        <begin position="103"/>
        <end position="126"/>
    </location>
</feature>
<keyword evidence="1" id="KW-0472">Membrane</keyword>
<evidence type="ECO:0000313" key="3">
    <source>
        <dbReference type="Proteomes" id="UP000824087"/>
    </source>
</evidence>
<dbReference type="EMBL" id="DVML01000012">
    <property type="protein sequence ID" value="HIU22371.1"/>
    <property type="molecule type" value="Genomic_DNA"/>
</dbReference>
<organism evidence="2 3">
    <name type="scientific">Candidatus Fimihabitans intestinipullorum</name>
    <dbReference type="NCBI Taxonomy" id="2840820"/>
    <lineage>
        <taxon>Bacteria</taxon>
        <taxon>Bacillati</taxon>
        <taxon>Mycoplasmatota</taxon>
        <taxon>Mycoplasmatota incertae sedis</taxon>
        <taxon>Candidatus Fimihabitans</taxon>
    </lineage>
</organism>
<dbReference type="AlphaFoldDB" id="A0A9D1L393"/>